<sequence>MNHEAFNLRGPENTDHLLTEETHPPSDNYSTNIRSNHSQGANFVEYVVINKAVLSKTSLPELQRK</sequence>
<evidence type="ECO:0000256" key="1">
    <source>
        <dbReference type="SAM" id="MobiDB-lite"/>
    </source>
</evidence>
<proteinExistence type="predicted"/>
<evidence type="ECO:0000313" key="3">
    <source>
        <dbReference type="Proteomes" id="UP000321570"/>
    </source>
</evidence>
<gene>
    <name evidence="2" type="ORF">WMSIL1_LOCUS11804</name>
</gene>
<dbReference type="EMBL" id="CABIJS010000555">
    <property type="protein sequence ID" value="VUZ53312.1"/>
    <property type="molecule type" value="Genomic_DNA"/>
</dbReference>
<accession>A0A564Z1H3</accession>
<protein>
    <submittedName>
        <fullName evidence="2">Uncharacterized protein</fullName>
    </submittedName>
</protein>
<dbReference type="Proteomes" id="UP000321570">
    <property type="component" value="Unassembled WGS sequence"/>
</dbReference>
<keyword evidence="3" id="KW-1185">Reference proteome</keyword>
<reference evidence="2 3" key="1">
    <citation type="submission" date="2019-07" db="EMBL/GenBank/DDBJ databases">
        <authorList>
            <person name="Jastrzebski P J."/>
            <person name="Paukszto L."/>
            <person name="Jastrzebski P J."/>
        </authorList>
    </citation>
    <scope>NUCLEOTIDE SEQUENCE [LARGE SCALE GENOMIC DNA]</scope>
    <source>
        <strain evidence="2 3">WMS-il1</strain>
    </source>
</reference>
<feature type="compositionally biased region" description="Basic and acidic residues" evidence="1">
    <location>
        <begin position="12"/>
        <end position="24"/>
    </location>
</feature>
<evidence type="ECO:0000313" key="2">
    <source>
        <dbReference type="EMBL" id="VUZ53312.1"/>
    </source>
</evidence>
<feature type="region of interest" description="Disordered" evidence="1">
    <location>
        <begin position="1"/>
        <end position="35"/>
    </location>
</feature>
<name>A0A564Z1H3_HYMDI</name>
<dbReference type="AlphaFoldDB" id="A0A564Z1H3"/>
<feature type="compositionally biased region" description="Polar residues" evidence="1">
    <location>
        <begin position="25"/>
        <end position="35"/>
    </location>
</feature>
<organism evidence="2 3">
    <name type="scientific">Hymenolepis diminuta</name>
    <name type="common">Rat tapeworm</name>
    <dbReference type="NCBI Taxonomy" id="6216"/>
    <lineage>
        <taxon>Eukaryota</taxon>
        <taxon>Metazoa</taxon>
        <taxon>Spiralia</taxon>
        <taxon>Lophotrochozoa</taxon>
        <taxon>Platyhelminthes</taxon>
        <taxon>Cestoda</taxon>
        <taxon>Eucestoda</taxon>
        <taxon>Cyclophyllidea</taxon>
        <taxon>Hymenolepididae</taxon>
        <taxon>Hymenolepis</taxon>
    </lineage>
</organism>